<dbReference type="SFLD" id="SFLDG01067">
    <property type="entry name" value="SPASM/twitch_domain_containing"/>
    <property type="match status" value="1"/>
</dbReference>
<evidence type="ECO:0000259" key="5">
    <source>
        <dbReference type="PROSITE" id="PS51918"/>
    </source>
</evidence>
<dbReference type="PANTHER" id="PTHR11228:SF7">
    <property type="entry name" value="PQQA PEPTIDE CYCLASE"/>
    <property type="match status" value="1"/>
</dbReference>
<dbReference type="SUPFAM" id="SSF102114">
    <property type="entry name" value="Radical SAM enzymes"/>
    <property type="match status" value="1"/>
</dbReference>
<evidence type="ECO:0000256" key="1">
    <source>
        <dbReference type="ARBA" id="ARBA00022691"/>
    </source>
</evidence>
<keyword evidence="1" id="KW-0949">S-adenosyl-L-methionine</keyword>
<comment type="caution">
    <text evidence="6">The sequence shown here is derived from an EMBL/GenBank/DDBJ whole genome shotgun (WGS) entry which is preliminary data.</text>
</comment>
<keyword evidence="4" id="KW-0411">Iron-sulfur</keyword>
<evidence type="ECO:0000256" key="2">
    <source>
        <dbReference type="ARBA" id="ARBA00022723"/>
    </source>
</evidence>
<dbReference type="RefSeq" id="WP_186361422.1">
    <property type="nucleotide sequence ID" value="NZ_BAABII010000023.1"/>
</dbReference>
<reference evidence="6 7" key="1">
    <citation type="submission" date="2024-08" db="EMBL/GenBank/DDBJ databases">
        <title>Genome mining of Saccharopolyspora cebuensis PGLac3 from Nigerian medicinal plant.</title>
        <authorList>
            <person name="Ezeobiora C.E."/>
            <person name="Igbokwe N.H."/>
            <person name="Amin D.H."/>
            <person name="Mendie U.E."/>
        </authorList>
    </citation>
    <scope>NUCLEOTIDE SEQUENCE [LARGE SCALE GENOMIC DNA]</scope>
    <source>
        <strain evidence="6 7">PGLac3</strain>
    </source>
</reference>
<feature type="domain" description="Radical SAM core" evidence="5">
    <location>
        <begin position="68"/>
        <end position="280"/>
    </location>
</feature>
<keyword evidence="7" id="KW-1185">Reference proteome</keyword>
<dbReference type="Proteomes" id="UP001564626">
    <property type="component" value="Unassembled WGS sequence"/>
</dbReference>
<evidence type="ECO:0000256" key="4">
    <source>
        <dbReference type="ARBA" id="ARBA00023014"/>
    </source>
</evidence>
<dbReference type="InterPro" id="IPR013785">
    <property type="entry name" value="Aldolase_TIM"/>
</dbReference>
<organism evidence="6 7">
    <name type="scientific">Saccharopolyspora cebuensis</name>
    <dbReference type="NCBI Taxonomy" id="418759"/>
    <lineage>
        <taxon>Bacteria</taxon>
        <taxon>Bacillati</taxon>
        <taxon>Actinomycetota</taxon>
        <taxon>Actinomycetes</taxon>
        <taxon>Pseudonocardiales</taxon>
        <taxon>Pseudonocardiaceae</taxon>
        <taxon>Saccharopolyspora</taxon>
    </lineage>
</organism>
<dbReference type="SFLD" id="SFLDS00029">
    <property type="entry name" value="Radical_SAM"/>
    <property type="match status" value="1"/>
</dbReference>
<dbReference type="Gene3D" id="3.20.20.70">
    <property type="entry name" value="Aldolase class I"/>
    <property type="match status" value="1"/>
</dbReference>
<gene>
    <name evidence="6" type="ORF">AB8O55_24190</name>
</gene>
<dbReference type="PANTHER" id="PTHR11228">
    <property type="entry name" value="RADICAL SAM DOMAIN PROTEIN"/>
    <property type="match status" value="1"/>
</dbReference>
<dbReference type="InterPro" id="IPR007197">
    <property type="entry name" value="rSAM"/>
</dbReference>
<proteinExistence type="predicted"/>
<keyword evidence="2" id="KW-0479">Metal-binding</keyword>
<dbReference type="InterPro" id="IPR058240">
    <property type="entry name" value="rSAM_sf"/>
</dbReference>
<dbReference type="InterPro" id="IPR050377">
    <property type="entry name" value="Radical_SAM_PqqE_MftC-like"/>
</dbReference>
<dbReference type="EMBL" id="JBGEHV010000058">
    <property type="protein sequence ID" value="MEY8042517.1"/>
    <property type="molecule type" value="Genomic_DNA"/>
</dbReference>
<name>A0ABV4CRE6_9PSEU</name>
<dbReference type="PROSITE" id="PS51918">
    <property type="entry name" value="RADICAL_SAM"/>
    <property type="match status" value="1"/>
</dbReference>
<protein>
    <submittedName>
        <fullName evidence="6">Radical SAM protein</fullName>
    </submittedName>
</protein>
<dbReference type="CDD" id="cd01335">
    <property type="entry name" value="Radical_SAM"/>
    <property type="match status" value="1"/>
</dbReference>
<evidence type="ECO:0000256" key="3">
    <source>
        <dbReference type="ARBA" id="ARBA00023004"/>
    </source>
</evidence>
<sequence>MTTVHHTAITTTTNRVFATGACDQTRYVHDPLTGLTHRAEGLIALGRTRLPGSSVASWPTLHPGELDREVPVSVCWSPLVRCNLACPHCLDDKAVPELARKDRQRIAALLGESGVLAVDISGGEPLLLRDLGELAATLTSSGCVVSVTTNGWHLQRRAEALAGQVDAVRVSLDGPDAESHDHWRGSGSFRRAVAGARAAVAHAIPTQLQTVLMTSTQGTAQRMVDLAEELGVHGVTFLQMLPIGEGAALADAELLTDEQARATVAELDIPDAVTVRLRTRDDAGGFTVIRADGRVWRNDSVAEGITTLHSLTNPSDLALTGRDGSA</sequence>
<keyword evidence="3" id="KW-0408">Iron</keyword>
<accession>A0ABV4CRE6</accession>
<evidence type="ECO:0000313" key="7">
    <source>
        <dbReference type="Proteomes" id="UP001564626"/>
    </source>
</evidence>
<evidence type="ECO:0000313" key="6">
    <source>
        <dbReference type="EMBL" id="MEY8042517.1"/>
    </source>
</evidence>
<dbReference type="Pfam" id="PF04055">
    <property type="entry name" value="Radical_SAM"/>
    <property type="match status" value="1"/>
</dbReference>